<feature type="transmembrane region" description="Helical" evidence="1">
    <location>
        <begin position="133"/>
        <end position="154"/>
    </location>
</feature>
<accession>A0A8H3C067</accession>
<feature type="transmembrane region" description="Helical" evidence="1">
    <location>
        <begin position="247"/>
        <end position="267"/>
    </location>
</feature>
<dbReference type="Pfam" id="PF20151">
    <property type="entry name" value="DUF6533"/>
    <property type="match status" value="1"/>
</dbReference>
<comment type="caution">
    <text evidence="3">The sequence shown here is derived from an EMBL/GenBank/DDBJ whole genome shotgun (WGS) entry which is preliminary data.</text>
</comment>
<feature type="transmembrane region" description="Helical" evidence="1">
    <location>
        <begin position="181"/>
        <end position="203"/>
    </location>
</feature>
<name>A0A8H3C067_9AGAM</name>
<proteinExistence type="predicted"/>
<keyword evidence="1" id="KW-0472">Membrane</keyword>
<gene>
    <name evidence="3" type="ORF">RDB_LOCUS173915</name>
</gene>
<dbReference type="AlphaFoldDB" id="A0A8H3C067"/>
<dbReference type="Proteomes" id="UP000663846">
    <property type="component" value="Unassembled WGS sequence"/>
</dbReference>
<keyword evidence="1" id="KW-1133">Transmembrane helix</keyword>
<feature type="transmembrane region" description="Helical" evidence="1">
    <location>
        <begin position="20"/>
        <end position="42"/>
    </location>
</feature>
<protein>
    <recommendedName>
        <fullName evidence="2">DUF6533 domain-containing protein</fullName>
    </recommendedName>
</protein>
<feature type="transmembrane region" description="Helical" evidence="1">
    <location>
        <begin position="100"/>
        <end position="121"/>
    </location>
</feature>
<keyword evidence="1" id="KW-0812">Transmembrane</keyword>
<evidence type="ECO:0000256" key="1">
    <source>
        <dbReference type="SAM" id="Phobius"/>
    </source>
</evidence>
<dbReference type="InterPro" id="IPR045340">
    <property type="entry name" value="DUF6533"/>
</dbReference>
<organism evidence="3 4">
    <name type="scientific">Rhizoctonia solani</name>
    <dbReference type="NCBI Taxonomy" id="456999"/>
    <lineage>
        <taxon>Eukaryota</taxon>
        <taxon>Fungi</taxon>
        <taxon>Dikarya</taxon>
        <taxon>Basidiomycota</taxon>
        <taxon>Agaricomycotina</taxon>
        <taxon>Agaricomycetes</taxon>
        <taxon>Cantharellales</taxon>
        <taxon>Ceratobasidiaceae</taxon>
        <taxon>Rhizoctonia</taxon>
    </lineage>
</organism>
<feature type="transmembrane region" description="Helical" evidence="1">
    <location>
        <begin position="54"/>
        <end position="74"/>
    </location>
</feature>
<reference evidence="3" key="1">
    <citation type="submission" date="2021-01" db="EMBL/GenBank/DDBJ databases">
        <authorList>
            <person name="Kaushik A."/>
        </authorList>
    </citation>
    <scope>NUCLEOTIDE SEQUENCE</scope>
    <source>
        <strain evidence="3">AG1-1C</strain>
    </source>
</reference>
<feature type="domain" description="DUF6533" evidence="2">
    <location>
        <begin position="17"/>
        <end position="62"/>
    </location>
</feature>
<evidence type="ECO:0000259" key="2">
    <source>
        <dbReference type="Pfam" id="PF20151"/>
    </source>
</evidence>
<sequence>MNNPLEVVVWDLYITRYLTYAAFTILLYDHVITLSDEMILIWPAKTGLIKLVFLFNRYSVPLIIASACFGTYWVHYAPLMPDLFQCFRVERRLLTNSCQWYTTFTVCYAVVALLTTTFVVTTRVHALWGTQRYSFVFLATLWGIHVVANIVVVAKNMSQQFPLISYEPIFNVCQGSVQSNWVVWLNGILYNAIMITLLMWAWLSTPRNAQTPLMALIVRDGCVYFVAIFSAMLFNLLVWKYGRESQLVLPFFVVWSTTTIALSRLLLSMKNVQGPEDWGQQVKIAIPDLELTTIREGGLVSVVSRFSEDDDPLSYRVNSKPIPKMSHIGRYDEHL</sequence>
<evidence type="ECO:0000313" key="3">
    <source>
        <dbReference type="EMBL" id="CAE6470044.1"/>
    </source>
</evidence>
<dbReference type="EMBL" id="CAJMWS010000957">
    <property type="protein sequence ID" value="CAE6470044.1"/>
    <property type="molecule type" value="Genomic_DNA"/>
</dbReference>
<feature type="transmembrane region" description="Helical" evidence="1">
    <location>
        <begin position="223"/>
        <end position="241"/>
    </location>
</feature>
<evidence type="ECO:0000313" key="4">
    <source>
        <dbReference type="Proteomes" id="UP000663846"/>
    </source>
</evidence>